<comment type="caution">
    <text evidence="1">The sequence shown here is derived from an EMBL/GenBank/DDBJ whole genome shotgun (WGS) entry which is preliminary data.</text>
</comment>
<reference evidence="2" key="1">
    <citation type="journal article" date="2019" name="Int. J. Syst. Evol. Microbiol.">
        <title>The Global Catalogue of Microorganisms (GCM) 10K type strain sequencing project: providing services to taxonomists for standard genome sequencing and annotation.</title>
        <authorList>
            <consortium name="The Broad Institute Genomics Platform"/>
            <consortium name="The Broad Institute Genome Sequencing Center for Infectious Disease"/>
            <person name="Wu L."/>
            <person name="Ma J."/>
        </authorList>
    </citation>
    <scope>NUCLEOTIDE SEQUENCE [LARGE SCALE GENOMIC DNA]</scope>
    <source>
        <strain evidence="2">WLHS5</strain>
    </source>
</reference>
<dbReference type="SUPFAM" id="SSF56784">
    <property type="entry name" value="HAD-like"/>
    <property type="match status" value="1"/>
</dbReference>
<dbReference type="EMBL" id="JBHTCJ010000018">
    <property type="protein sequence ID" value="MFC7344672.1"/>
    <property type="molecule type" value="Genomic_DNA"/>
</dbReference>
<dbReference type="CDD" id="cd02603">
    <property type="entry name" value="HAD_sEH-N_like"/>
    <property type="match status" value="1"/>
</dbReference>
<dbReference type="InterPro" id="IPR006439">
    <property type="entry name" value="HAD-SF_hydro_IA"/>
</dbReference>
<organism evidence="1 2">
    <name type="scientific">Saccharopolyspora griseoalba</name>
    <dbReference type="NCBI Taxonomy" id="1431848"/>
    <lineage>
        <taxon>Bacteria</taxon>
        <taxon>Bacillati</taxon>
        <taxon>Actinomycetota</taxon>
        <taxon>Actinomycetes</taxon>
        <taxon>Pseudonocardiales</taxon>
        <taxon>Pseudonocardiaceae</taxon>
        <taxon>Saccharopolyspora</taxon>
    </lineage>
</organism>
<keyword evidence="1" id="KW-0378">Hydrolase</keyword>
<dbReference type="NCBIfam" id="TIGR01509">
    <property type="entry name" value="HAD-SF-IA-v3"/>
    <property type="match status" value="1"/>
</dbReference>
<accession>A0ABW2LU35</accession>
<dbReference type="PANTHER" id="PTHR43611">
    <property type="entry name" value="ALPHA-D-GLUCOSE 1-PHOSPHATE PHOSPHATASE"/>
    <property type="match status" value="1"/>
</dbReference>
<dbReference type="PANTHER" id="PTHR43611:SF3">
    <property type="entry name" value="FLAVIN MONONUCLEOTIDE HYDROLASE 1, CHLOROPLATIC"/>
    <property type="match status" value="1"/>
</dbReference>
<dbReference type="InterPro" id="IPR023214">
    <property type="entry name" value="HAD_sf"/>
</dbReference>
<evidence type="ECO:0000313" key="1">
    <source>
        <dbReference type="EMBL" id="MFC7344672.1"/>
    </source>
</evidence>
<dbReference type="RefSeq" id="WP_380672678.1">
    <property type="nucleotide sequence ID" value="NZ_JBHTCJ010000018.1"/>
</dbReference>
<dbReference type="GO" id="GO:0016787">
    <property type="term" value="F:hydrolase activity"/>
    <property type="evidence" value="ECO:0007669"/>
    <property type="project" value="UniProtKB-KW"/>
</dbReference>
<keyword evidence="2" id="KW-1185">Reference proteome</keyword>
<dbReference type="InterPro" id="IPR036412">
    <property type="entry name" value="HAD-like_sf"/>
</dbReference>
<sequence>MVRWVVFDYGEVISLRTPELPSLAALLETGEADFERAYWAERDRYDSGASDVEYWRAVAARLGKTADDALVARLTALDVAGWLNTDPAALELVEELHRRDVPLAMLSNASSTFGRAVERKSWARRFKHLLFSGDLGVAKPDPRIYRVLTETLRAAPEECAFFDDRQDNVDAARRAGLVAHRWSGADAARRSLA</sequence>
<evidence type="ECO:0000313" key="2">
    <source>
        <dbReference type="Proteomes" id="UP001596504"/>
    </source>
</evidence>
<protein>
    <submittedName>
        <fullName evidence="1">HAD family hydrolase</fullName>
    </submittedName>
</protein>
<dbReference type="Gene3D" id="3.40.50.1000">
    <property type="entry name" value="HAD superfamily/HAD-like"/>
    <property type="match status" value="1"/>
</dbReference>
<dbReference type="Pfam" id="PF00702">
    <property type="entry name" value="Hydrolase"/>
    <property type="match status" value="1"/>
</dbReference>
<dbReference type="PRINTS" id="PR00413">
    <property type="entry name" value="HADHALOGNASE"/>
</dbReference>
<dbReference type="Proteomes" id="UP001596504">
    <property type="component" value="Unassembled WGS sequence"/>
</dbReference>
<name>A0ABW2LU35_9PSEU</name>
<proteinExistence type="predicted"/>
<gene>
    <name evidence="1" type="ORF">ACFQRI_24965</name>
</gene>